<dbReference type="InterPro" id="IPR029044">
    <property type="entry name" value="Nucleotide-diphossugar_trans"/>
</dbReference>
<sequence>MHGGHNAAYRLIETELNVCIDSDDFMPDDAVEVILNHWQHIEHKAEYAGLVGLDADKNGSIIGTKIPDNISATTLYDIYNKHGVLGDKKLVYKTEVVKKYPSYPIFEGERFVPLGYLYQLIDQDYVLYPVNQVFCIVEYMADGSSMNILKQYRNHPKGFAFRENREWH</sequence>
<accession>A0A090WBM0</accession>
<name>A0A090WBM0_9FLAO</name>
<dbReference type="SUPFAM" id="SSF53448">
    <property type="entry name" value="Nucleotide-diphospho-sugar transferases"/>
    <property type="match status" value="1"/>
</dbReference>
<evidence type="ECO:0000313" key="1">
    <source>
        <dbReference type="EMBL" id="GAL64922.1"/>
    </source>
</evidence>
<evidence type="ECO:0000313" key="2">
    <source>
        <dbReference type="Proteomes" id="UP000029644"/>
    </source>
</evidence>
<protein>
    <submittedName>
        <fullName evidence="1">Probable beta-glycosyltransferase</fullName>
    </submittedName>
</protein>
<gene>
    <name evidence="1" type="ORF">JCM19300_26</name>
</gene>
<dbReference type="EMBL" id="BBNQ01000026">
    <property type="protein sequence ID" value="GAL64922.1"/>
    <property type="molecule type" value="Genomic_DNA"/>
</dbReference>
<dbReference type="GO" id="GO:0016740">
    <property type="term" value="F:transferase activity"/>
    <property type="evidence" value="ECO:0007669"/>
    <property type="project" value="UniProtKB-KW"/>
</dbReference>
<dbReference type="AlphaFoldDB" id="A0A090WBM0"/>
<dbReference type="Proteomes" id="UP000029644">
    <property type="component" value="Unassembled WGS sequence"/>
</dbReference>
<comment type="caution">
    <text evidence="1">The sequence shown here is derived from an EMBL/GenBank/DDBJ whole genome shotgun (WGS) entry which is preliminary data.</text>
</comment>
<keyword evidence="1" id="KW-0808">Transferase</keyword>
<proteinExistence type="predicted"/>
<organism evidence="1 2">
    <name type="scientific">Algibacter lectus</name>
    <dbReference type="NCBI Taxonomy" id="221126"/>
    <lineage>
        <taxon>Bacteria</taxon>
        <taxon>Pseudomonadati</taxon>
        <taxon>Bacteroidota</taxon>
        <taxon>Flavobacteriia</taxon>
        <taxon>Flavobacteriales</taxon>
        <taxon>Flavobacteriaceae</taxon>
        <taxon>Algibacter</taxon>
    </lineage>
</organism>
<reference evidence="1 2" key="1">
    <citation type="journal article" date="2014" name="Genome Announc.">
        <title>Draft Genome Sequences of Marine Flavobacterium Algibacter lectus Strains SS8 and NR4.</title>
        <authorList>
            <person name="Takatani N."/>
            <person name="Nakanishi M."/>
            <person name="Meirelles P."/>
            <person name="Mino S."/>
            <person name="Suda W."/>
            <person name="Oshima K."/>
            <person name="Hattori M."/>
            <person name="Ohkuma M."/>
            <person name="Hosokawa M."/>
            <person name="Miyashita K."/>
            <person name="Thompson F.L."/>
            <person name="Niwa A."/>
            <person name="Sawabe T."/>
            <person name="Sawabe T."/>
        </authorList>
    </citation>
    <scope>NUCLEOTIDE SEQUENCE [LARGE SCALE GENOMIC DNA]</scope>
    <source>
        <strain evidence="1 2">JCM 19300</strain>
    </source>
</reference>